<keyword evidence="2" id="KW-0378">Hydrolase</keyword>
<proteinExistence type="inferred from homology"/>
<dbReference type="PANTHER" id="PTHR36512">
    <property type="entry name" value="D-AMINOPEPTIDASE"/>
    <property type="match status" value="1"/>
</dbReference>
<evidence type="ECO:0000313" key="3">
    <source>
        <dbReference type="Proteomes" id="UP000184076"/>
    </source>
</evidence>
<dbReference type="Pfam" id="PF03576">
    <property type="entry name" value="Peptidase_S58"/>
    <property type="match status" value="1"/>
</dbReference>
<sequence>MENQTLTALPGIRVGHAQTETGLSGCTVILLEGGCAAGVDIRGGAPGTYGTEGLNPLNLVDRVHAVFLTGGSAFGLAVGDGVRRYLKDRGVGFQTEYGVVPIVCGAVIFDLGINRHGSPPDAALGIRACESASTSPVEEGCVGAGCGATVGKLLGLDHAMKGGLGSHLLRTPSGLCVAALVVVNPFGDVVDRASGRILAGCRTAPDKDEILDSQQALLERKRLRGFSAGENTVLGVIATNAAMGKVGLTKVAQMAHDGLARSIVPCHTQYDGDTVFALSCGDLQDVEVSIVGSLAAQCLEAAVIRAVRAARSRGGLPAARDLTPAAPGRVGGGD</sequence>
<dbReference type="SUPFAM" id="SSF56266">
    <property type="entry name" value="DmpA/ArgJ-like"/>
    <property type="match status" value="1"/>
</dbReference>
<evidence type="ECO:0000313" key="2">
    <source>
        <dbReference type="EMBL" id="SHE46006.1"/>
    </source>
</evidence>
<dbReference type="Proteomes" id="UP000184076">
    <property type="component" value="Unassembled WGS sequence"/>
</dbReference>
<dbReference type="InterPro" id="IPR005321">
    <property type="entry name" value="Peptidase_S58_DmpA"/>
</dbReference>
<gene>
    <name evidence="2" type="ORF">SAMN02745206_00332</name>
</gene>
<reference evidence="3" key="1">
    <citation type="submission" date="2016-11" db="EMBL/GenBank/DDBJ databases">
        <authorList>
            <person name="Varghese N."/>
            <person name="Submissions S."/>
        </authorList>
    </citation>
    <scope>NUCLEOTIDE SEQUENCE [LARGE SCALE GENOMIC DNA]</scope>
    <source>
        <strain evidence="3">DSM 9756</strain>
    </source>
</reference>
<name>A0A1M4TNQ3_9BACT</name>
<accession>A0A1M4TNQ3</accession>
<dbReference type="RefSeq" id="WP_073036334.1">
    <property type="nucleotide sequence ID" value="NZ_FQVB01000004.1"/>
</dbReference>
<organism evidence="2 3">
    <name type="scientific">Desulfacinum infernum DSM 9756</name>
    <dbReference type="NCBI Taxonomy" id="1121391"/>
    <lineage>
        <taxon>Bacteria</taxon>
        <taxon>Pseudomonadati</taxon>
        <taxon>Thermodesulfobacteriota</taxon>
        <taxon>Syntrophobacteria</taxon>
        <taxon>Syntrophobacterales</taxon>
        <taxon>Syntrophobacteraceae</taxon>
        <taxon>Desulfacinum</taxon>
    </lineage>
</organism>
<dbReference type="OrthoDB" id="9808347at2"/>
<comment type="similarity">
    <text evidence="1">Belongs to the peptidase S58 family.</text>
</comment>
<dbReference type="Gene3D" id="3.60.70.12">
    <property type="entry name" value="L-amino peptidase D-ALA esterase/amidase"/>
    <property type="match status" value="1"/>
</dbReference>
<dbReference type="EMBL" id="FQVB01000004">
    <property type="protein sequence ID" value="SHE46006.1"/>
    <property type="molecule type" value="Genomic_DNA"/>
</dbReference>
<dbReference type="CDD" id="cd02252">
    <property type="entry name" value="nylC_like"/>
    <property type="match status" value="1"/>
</dbReference>
<keyword evidence="2" id="KW-0031">Aminopeptidase</keyword>
<dbReference type="InterPro" id="IPR016117">
    <property type="entry name" value="ArgJ-like_dom_sf"/>
</dbReference>
<evidence type="ECO:0000256" key="1">
    <source>
        <dbReference type="ARBA" id="ARBA00007068"/>
    </source>
</evidence>
<protein>
    <submittedName>
        <fullName evidence="2">L-aminopeptidase/D-esterase</fullName>
    </submittedName>
</protein>
<dbReference type="PANTHER" id="PTHR36512:SF3">
    <property type="entry name" value="BLR5678 PROTEIN"/>
    <property type="match status" value="1"/>
</dbReference>
<dbReference type="GO" id="GO:0004177">
    <property type="term" value="F:aminopeptidase activity"/>
    <property type="evidence" value="ECO:0007669"/>
    <property type="project" value="UniProtKB-KW"/>
</dbReference>
<keyword evidence="2" id="KW-0645">Protease</keyword>
<dbReference type="AlphaFoldDB" id="A0A1M4TNQ3"/>
<keyword evidence="3" id="KW-1185">Reference proteome</keyword>